<protein>
    <submittedName>
        <fullName evidence="1">Uncharacterized protein</fullName>
    </submittedName>
</protein>
<gene>
    <name evidence="1" type="ORF">HPB49_001998</name>
</gene>
<dbReference type="Proteomes" id="UP000821865">
    <property type="component" value="Chromosome 3"/>
</dbReference>
<name>A0ACB8D299_DERSI</name>
<evidence type="ECO:0000313" key="2">
    <source>
        <dbReference type="Proteomes" id="UP000821865"/>
    </source>
</evidence>
<dbReference type="EMBL" id="CM023472">
    <property type="protein sequence ID" value="KAH7958486.1"/>
    <property type="molecule type" value="Genomic_DNA"/>
</dbReference>
<organism evidence="1 2">
    <name type="scientific">Dermacentor silvarum</name>
    <name type="common">Tick</name>
    <dbReference type="NCBI Taxonomy" id="543639"/>
    <lineage>
        <taxon>Eukaryota</taxon>
        <taxon>Metazoa</taxon>
        <taxon>Ecdysozoa</taxon>
        <taxon>Arthropoda</taxon>
        <taxon>Chelicerata</taxon>
        <taxon>Arachnida</taxon>
        <taxon>Acari</taxon>
        <taxon>Parasitiformes</taxon>
        <taxon>Ixodida</taxon>
        <taxon>Ixodoidea</taxon>
        <taxon>Ixodidae</taxon>
        <taxon>Rhipicephalinae</taxon>
        <taxon>Dermacentor</taxon>
    </lineage>
</organism>
<sequence length="152" mass="16913">MVLTLFIFVSQYSPHTNLERGADDKYTLNGTVGNIFNALVQALHFNKFTILQLRSYTIALPPEVTTGSPQADGSWTGCMGMLHRNESDLAMGPFFPASERLEIAKPSTVFYMEDLRILGGRKTAQESSVFGYIMAFDWMASITQEDGLFSLV</sequence>
<evidence type="ECO:0000313" key="1">
    <source>
        <dbReference type="EMBL" id="KAH7958486.1"/>
    </source>
</evidence>
<proteinExistence type="predicted"/>
<keyword evidence="2" id="KW-1185">Reference proteome</keyword>
<reference evidence="1" key="1">
    <citation type="submission" date="2020-05" db="EMBL/GenBank/DDBJ databases">
        <title>Large-scale comparative analyses of tick genomes elucidate their genetic diversity and vector capacities.</title>
        <authorList>
            <person name="Jia N."/>
            <person name="Wang J."/>
            <person name="Shi W."/>
            <person name="Du L."/>
            <person name="Sun Y."/>
            <person name="Zhan W."/>
            <person name="Jiang J."/>
            <person name="Wang Q."/>
            <person name="Zhang B."/>
            <person name="Ji P."/>
            <person name="Sakyi L.B."/>
            <person name="Cui X."/>
            <person name="Yuan T."/>
            <person name="Jiang B."/>
            <person name="Yang W."/>
            <person name="Lam T.T.-Y."/>
            <person name="Chang Q."/>
            <person name="Ding S."/>
            <person name="Wang X."/>
            <person name="Zhu J."/>
            <person name="Ruan X."/>
            <person name="Zhao L."/>
            <person name="Wei J."/>
            <person name="Que T."/>
            <person name="Du C."/>
            <person name="Cheng J."/>
            <person name="Dai P."/>
            <person name="Han X."/>
            <person name="Huang E."/>
            <person name="Gao Y."/>
            <person name="Liu J."/>
            <person name="Shao H."/>
            <person name="Ye R."/>
            <person name="Li L."/>
            <person name="Wei W."/>
            <person name="Wang X."/>
            <person name="Wang C."/>
            <person name="Yang T."/>
            <person name="Huo Q."/>
            <person name="Li W."/>
            <person name="Guo W."/>
            <person name="Chen H."/>
            <person name="Zhou L."/>
            <person name="Ni X."/>
            <person name="Tian J."/>
            <person name="Zhou Y."/>
            <person name="Sheng Y."/>
            <person name="Liu T."/>
            <person name="Pan Y."/>
            <person name="Xia L."/>
            <person name="Li J."/>
            <person name="Zhao F."/>
            <person name="Cao W."/>
        </authorList>
    </citation>
    <scope>NUCLEOTIDE SEQUENCE</scope>
    <source>
        <strain evidence="1">Dsil-2018</strain>
    </source>
</reference>
<comment type="caution">
    <text evidence="1">The sequence shown here is derived from an EMBL/GenBank/DDBJ whole genome shotgun (WGS) entry which is preliminary data.</text>
</comment>
<accession>A0ACB8D299</accession>